<dbReference type="GO" id="GO:0032259">
    <property type="term" value="P:methylation"/>
    <property type="evidence" value="ECO:0007669"/>
    <property type="project" value="UniProtKB-KW"/>
</dbReference>
<dbReference type="InterPro" id="IPR029063">
    <property type="entry name" value="SAM-dependent_MTases_sf"/>
</dbReference>
<name>A0A934J6V9_9BACL</name>
<keyword evidence="1" id="KW-0489">Methyltransferase</keyword>
<dbReference type="SUPFAM" id="SSF53335">
    <property type="entry name" value="S-adenosyl-L-methionine-dependent methyltransferases"/>
    <property type="match status" value="1"/>
</dbReference>
<dbReference type="Gene3D" id="3.40.50.150">
    <property type="entry name" value="Vaccinia Virus protein VP39"/>
    <property type="match status" value="1"/>
</dbReference>
<keyword evidence="1" id="KW-0808">Transferase</keyword>
<dbReference type="Pfam" id="PF06962">
    <property type="entry name" value="rRNA_methylase"/>
    <property type="match status" value="1"/>
</dbReference>
<keyword evidence="2" id="KW-1185">Reference proteome</keyword>
<dbReference type="GO" id="GO:0008168">
    <property type="term" value="F:methyltransferase activity"/>
    <property type="evidence" value="ECO:0007669"/>
    <property type="project" value="UniProtKB-KW"/>
</dbReference>
<reference evidence="1" key="1">
    <citation type="submission" date="2020-12" db="EMBL/GenBank/DDBJ databases">
        <authorList>
            <person name="Huq M.A."/>
        </authorList>
    </citation>
    <scope>NUCLEOTIDE SEQUENCE</scope>
    <source>
        <strain evidence="1">MAHUQ-46</strain>
    </source>
</reference>
<dbReference type="Proteomes" id="UP000640274">
    <property type="component" value="Unassembled WGS sequence"/>
</dbReference>
<protein>
    <submittedName>
        <fullName evidence="1">Methyltransferase domain-containing protein</fullName>
    </submittedName>
</protein>
<dbReference type="InterPro" id="IPR010719">
    <property type="entry name" value="MnmM_MeTrfase"/>
</dbReference>
<evidence type="ECO:0000313" key="2">
    <source>
        <dbReference type="Proteomes" id="UP000640274"/>
    </source>
</evidence>
<dbReference type="CDD" id="cd02440">
    <property type="entry name" value="AdoMet_MTases"/>
    <property type="match status" value="1"/>
</dbReference>
<dbReference type="EMBL" id="JAELUP010000027">
    <property type="protein sequence ID" value="MBJ6361475.1"/>
    <property type="molecule type" value="Genomic_DNA"/>
</dbReference>
<dbReference type="PANTHER" id="PTHR35276:SF1">
    <property type="entry name" value="TRNA (MNM(5)S(2)U34)-METHYLTRANSFERASE, CHLOROPLASTIC"/>
    <property type="match status" value="1"/>
</dbReference>
<dbReference type="PANTHER" id="PTHR35276">
    <property type="entry name" value="S-ADENOSYL-L-METHIONINE-DEPENDENT METHYLTRANSFERASES SUPERFAMILY PROTEIN"/>
    <property type="match status" value="1"/>
</dbReference>
<dbReference type="AlphaFoldDB" id="A0A934J6V9"/>
<gene>
    <name evidence="1" type="ORF">JFN88_09180</name>
</gene>
<evidence type="ECO:0000313" key="1">
    <source>
        <dbReference type="EMBL" id="MBJ6361475.1"/>
    </source>
</evidence>
<comment type="caution">
    <text evidence="1">The sequence shown here is derived from an EMBL/GenBank/DDBJ whole genome shotgun (WGS) entry which is preliminary data.</text>
</comment>
<organism evidence="1 2">
    <name type="scientific">Paenibacillus roseus</name>
    <dbReference type="NCBI Taxonomy" id="2798579"/>
    <lineage>
        <taxon>Bacteria</taxon>
        <taxon>Bacillati</taxon>
        <taxon>Bacillota</taxon>
        <taxon>Bacilli</taxon>
        <taxon>Bacillales</taxon>
        <taxon>Paenibacillaceae</taxon>
        <taxon>Paenibacillus</taxon>
    </lineage>
</organism>
<sequence>MGLLSVLSLAHKWTSERVQTGDTVIDATAGNGVDTLFLCELAGPKGQVYAFDIQERALHNTRMRLERAQQEGKRLAPVELLLQSHDQMAQAVPEQQHGRVAAVLFNLGYLPDPNADPSLITRPQTTIAALESALALLRPGGLLSIVLYPGHDGGEEEAASVDNWARLLDPQAAQVAEYRMLQKPHAPYLIAIEKRKTNQTKEE</sequence>
<accession>A0A934J6V9</accession>
<dbReference type="RefSeq" id="WP_199019026.1">
    <property type="nucleotide sequence ID" value="NZ_JAELUP010000027.1"/>
</dbReference>
<proteinExistence type="predicted"/>